<dbReference type="GO" id="GO:0051082">
    <property type="term" value="F:unfolded protein binding"/>
    <property type="evidence" value="ECO:0007669"/>
    <property type="project" value="InterPro"/>
</dbReference>
<evidence type="ECO:0000256" key="3">
    <source>
        <dbReference type="SAM" id="Coils"/>
    </source>
</evidence>
<dbReference type="GO" id="GO:0005737">
    <property type="term" value="C:cytoplasm"/>
    <property type="evidence" value="ECO:0007669"/>
    <property type="project" value="TreeGrafter"/>
</dbReference>
<accession>A0A0V1PX24</accession>
<dbReference type="EMBL" id="LMYN01000073">
    <property type="protein sequence ID" value="KSA00825.1"/>
    <property type="molecule type" value="Genomic_DNA"/>
</dbReference>
<dbReference type="Proteomes" id="UP000054251">
    <property type="component" value="Unassembled WGS sequence"/>
</dbReference>
<dbReference type="OrthoDB" id="2015447at2759"/>
<comment type="caution">
    <text evidence="4">The sequence shown here is derived from an EMBL/GenBank/DDBJ whole genome shotgun (WGS) entry which is preliminary data.</text>
</comment>
<dbReference type="GO" id="GO:0044183">
    <property type="term" value="F:protein folding chaperone"/>
    <property type="evidence" value="ECO:0007669"/>
    <property type="project" value="TreeGrafter"/>
</dbReference>
<dbReference type="RefSeq" id="XP_015466927.1">
    <property type="nucleotide sequence ID" value="XM_015612245.1"/>
</dbReference>
<evidence type="ECO:0000313" key="4">
    <source>
        <dbReference type="EMBL" id="KSA00825.1"/>
    </source>
</evidence>
<protein>
    <recommendedName>
        <fullName evidence="6">Prefoldin subunit 1</fullName>
    </recommendedName>
</protein>
<dbReference type="AlphaFoldDB" id="A0A0V1PX24"/>
<dbReference type="InterPro" id="IPR009053">
    <property type="entry name" value="Prefoldin"/>
</dbReference>
<name>A0A0V1PX24_9ASCO</name>
<dbReference type="GeneID" id="26840425"/>
<evidence type="ECO:0008006" key="6">
    <source>
        <dbReference type="Google" id="ProtNLM"/>
    </source>
</evidence>
<evidence type="ECO:0000256" key="2">
    <source>
        <dbReference type="ARBA" id="ARBA00023186"/>
    </source>
</evidence>
<dbReference type="PANTHER" id="PTHR20903:SF0">
    <property type="entry name" value="PREFOLDIN SUBUNIT 1"/>
    <property type="match status" value="1"/>
</dbReference>
<dbReference type="PANTHER" id="PTHR20903">
    <property type="entry name" value="PREFOLDIN SUBUNIT 1-RELATED"/>
    <property type="match status" value="1"/>
</dbReference>
<organism evidence="4 5">
    <name type="scientific">Debaryomyces fabryi</name>
    <dbReference type="NCBI Taxonomy" id="58627"/>
    <lineage>
        <taxon>Eukaryota</taxon>
        <taxon>Fungi</taxon>
        <taxon>Dikarya</taxon>
        <taxon>Ascomycota</taxon>
        <taxon>Saccharomycotina</taxon>
        <taxon>Pichiomycetes</taxon>
        <taxon>Debaryomycetaceae</taxon>
        <taxon>Debaryomyces</taxon>
    </lineage>
</organism>
<dbReference type="SUPFAM" id="SSF46579">
    <property type="entry name" value="Prefoldin"/>
    <property type="match status" value="1"/>
</dbReference>
<reference evidence="4 5" key="1">
    <citation type="submission" date="2015-11" db="EMBL/GenBank/DDBJ databases">
        <title>The genome of Debaryomyces fabryi.</title>
        <authorList>
            <person name="Tafer H."/>
            <person name="Lopandic K."/>
        </authorList>
    </citation>
    <scope>NUCLEOTIDE SEQUENCE [LARGE SCALE GENOMIC DNA]</scope>
    <source>
        <strain evidence="4 5">CBS 789</strain>
    </source>
</reference>
<keyword evidence="3" id="KW-0175">Coiled coil</keyword>
<evidence type="ECO:0000256" key="1">
    <source>
        <dbReference type="ARBA" id="ARBA00008045"/>
    </source>
</evidence>
<dbReference type="GO" id="GO:0016272">
    <property type="term" value="C:prefoldin complex"/>
    <property type="evidence" value="ECO:0007669"/>
    <property type="project" value="InterPro"/>
</dbReference>
<dbReference type="Pfam" id="PF01920">
    <property type="entry name" value="Prefoldin_2"/>
    <property type="match status" value="1"/>
</dbReference>
<keyword evidence="5" id="KW-1185">Reference proteome</keyword>
<evidence type="ECO:0000313" key="5">
    <source>
        <dbReference type="Proteomes" id="UP000054251"/>
    </source>
</evidence>
<comment type="similarity">
    <text evidence="1">Belongs to the prefoldin subunit beta family.</text>
</comment>
<dbReference type="Gene3D" id="1.10.287.370">
    <property type="match status" value="1"/>
</dbReference>
<dbReference type="InterPro" id="IPR002777">
    <property type="entry name" value="PFD_beta-like"/>
</dbReference>
<sequence length="123" mass="14138">MSMNPEALQKLLIEMDNQLNVSRAELSMCNLQLDRVNTNLNLIHLTTKSLNKLCNTKDNEAVWQGIGKAFVKNDVNSYLKEMSQDEKEFSESKENLNKKKNYLETTLDKTLENMTQIVGNVKK</sequence>
<keyword evidence="2" id="KW-0143">Chaperone</keyword>
<gene>
    <name evidence="4" type="ORF">AC631_03416</name>
</gene>
<proteinExistence type="inferred from homology"/>
<feature type="coiled-coil region" evidence="3">
    <location>
        <begin position="79"/>
        <end position="113"/>
    </location>
</feature>